<keyword evidence="2" id="KW-0233">DNA recombination</keyword>
<dbReference type="InterPro" id="IPR050090">
    <property type="entry name" value="Tyrosine_recombinase_XerCD"/>
</dbReference>
<gene>
    <name evidence="4" type="ORF">S01H4_21861</name>
</gene>
<dbReference type="InterPro" id="IPR011010">
    <property type="entry name" value="DNA_brk_join_enz"/>
</dbReference>
<evidence type="ECO:0000259" key="3">
    <source>
        <dbReference type="PROSITE" id="PS51898"/>
    </source>
</evidence>
<evidence type="ECO:0000256" key="2">
    <source>
        <dbReference type="ARBA" id="ARBA00023172"/>
    </source>
</evidence>
<dbReference type="EMBL" id="BART01009949">
    <property type="protein sequence ID" value="GAG83094.1"/>
    <property type="molecule type" value="Genomic_DNA"/>
</dbReference>
<proteinExistence type="predicted"/>
<dbReference type="AlphaFoldDB" id="X1AKV5"/>
<dbReference type="Pfam" id="PF00589">
    <property type="entry name" value="Phage_integrase"/>
    <property type="match status" value="1"/>
</dbReference>
<dbReference type="InterPro" id="IPR002104">
    <property type="entry name" value="Integrase_catalytic"/>
</dbReference>
<name>X1AKV5_9ZZZZ</name>
<sequence>GLSLRIEVINNIQKEKHRVVALFQMFTGCRVGDILKMEKGTIKYDTYKDKKILMLNIIGKGQKINPTRILNPLIIDIVADFIQLGQETKTKKNILFNDSVLQDDYYFLDRPVGIKGQIIGSKNLQTLYGSNYTRYTNDLKQALNNSGIDEKDYSSHCWRKDFAQDVWKINKDILELQALLRHSSIETTRRYLTSSGVQHIATLEKIQC</sequence>
<dbReference type="SUPFAM" id="SSF56349">
    <property type="entry name" value="DNA breaking-rejoining enzymes"/>
    <property type="match status" value="1"/>
</dbReference>
<organism evidence="4">
    <name type="scientific">marine sediment metagenome</name>
    <dbReference type="NCBI Taxonomy" id="412755"/>
    <lineage>
        <taxon>unclassified sequences</taxon>
        <taxon>metagenomes</taxon>
        <taxon>ecological metagenomes</taxon>
    </lineage>
</organism>
<comment type="caution">
    <text evidence="4">The sequence shown here is derived from an EMBL/GenBank/DDBJ whole genome shotgun (WGS) entry which is preliminary data.</text>
</comment>
<dbReference type="Gene3D" id="1.10.443.10">
    <property type="entry name" value="Intergrase catalytic core"/>
    <property type="match status" value="1"/>
</dbReference>
<dbReference type="GO" id="GO:0006310">
    <property type="term" value="P:DNA recombination"/>
    <property type="evidence" value="ECO:0007669"/>
    <property type="project" value="UniProtKB-KW"/>
</dbReference>
<keyword evidence="1" id="KW-0238">DNA-binding</keyword>
<feature type="non-terminal residue" evidence="4">
    <location>
        <position position="1"/>
    </location>
</feature>
<dbReference type="GO" id="GO:0015074">
    <property type="term" value="P:DNA integration"/>
    <property type="evidence" value="ECO:0007669"/>
    <property type="project" value="InterPro"/>
</dbReference>
<dbReference type="PANTHER" id="PTHR30349">
    <property type="entry name" value="PHAGE INTEGRASE-RELATED"/>
    <property type="match status" value="1"/>
</dbReference>
<accession>X1AKV5</accession>
<dbReference type="InterPro" id="IPR013762">
    <property type="entry name" value="Integrase-like_cat_sf"/>
</dbReference>
<evidence type="ECO:0000256" key="1">
    <source>
        <dbReference type="ARBA" id="ARBA00023125"/>
    </source>
</evidence>
<feature type="domain" description="Tyr recombinase" evidence="3">
    <location>
        <begin position="1"/>
        <end position="205"/>
    </location>
</feature>
<evidence type="ECO:0000313" key="4">
    <source>
        <dbReference type="EMBL" id="GAG83094.1"/>
    </source>
</evidence>
<dbReference type="CDD" id="cd00397">
    <property type="entry name" value="DNA_BRE_C"/>
    <property type="match status" value="1"/>
</dbReference>
<protein>
    <recommendedName>
        <fullName evidence="3">Tyr recombinase domain-containing protein</fullName>
    </recommendedName>
</protein>
<dbReference type="GO" id="GO:0003677">
    <property type="term" value="F:DNA binding"/>
    <property type="evidence" value="ECO:0007669"/>
    <property type="project" value="UniProtKB-KW"/>
</dbReference>
<reference evidence="4" key="1">
    <citation type="journal article" date="2014" name="Front. Microbiol.">
        <title>High frequency of phylogenetically diverse reductive dehalogenase-homologous genes in deep subseafloor sedimentary metagenomes.</title>
        <authorList>
            <person name="Kawai M."/>
            <person name="Futagami T."/>
            <person name="Toyoda A."/>
            <person name="Takaki Y."/>
            <person name="Nishi S."/>
            <person name="Hori S."/>
            <person name="Arai W."/>
            <person name="Tsubouchi T."/>
            <person name="Morono Y."/>
            <person name="Uchiyama I."/>
            <person name="Ito T."/>
            <person name="Fujiyama A."/>
            <person name="Inagaki F."/>
            <person name="Takami H."/>
        </authorList>
    </citation>
    <scope>NUCLEOTIDE SEQUENCE</scope>
    <source>
        <strain evidence="4">Expedition CK06-06</strain>
    </source>
</reference>
<dbReference type="PANTHER" id="PTHR30349:SF41">
    <property type="entry name" value="INTEGRASE_RECOMBINASE PROTEIN MJ0367-RELATED"/>
    <property type="match status" value="1"/>
</dbReference>
<dbReference type="PROSITE" id="PS51898">
    <property type="entry name" value="TYR_RECOMBINASE"/>
    <property type="match status" value="1"/>
</dbReference>